<dbReference type="EMBL" id="BARS01011555">
    <property type="protein sequence ID" value="GAF91223.1"/>
    <property type="molecule type" value="Genomic_DNA"/>
</dbReference>
<dbReference type="GO" id="GO:0046872">
    <property type="term" value="F:metal ion binding"/>
    <property type="evidence" value="ECO:0007669"/>
    <property type="project" value="UniProtKB-KW"/>
</dbReference>
<reference evidence="6" key="1">
    <citation type="journal article" date="2014" name="Front. Microbiol.">
        <title>High frequency of phylogenetically diverse reductive dehalogenase-homologous genes in deep subseafloor sedimentary metagenomes.</title>
        <authorList>
            <person name="Kawai M."/>
            <person name="Futagami T."/>
            <person name="Toyoda A."/>
            <person name="Takaki Y."/>
            <person name="Nishi S."/>
            <person name="Hori S."/>
            <person name="Arai W."/>
            <person name="Tsubouchi T."/>
            <person name="Morono Y."/>
            <person name="Uchiyama I."/>
            <person name="Ito T."/>
            <person name="Fujiyama A."/>
            <person name="Inagaki F."/>
            <person name="Takami H."/>
        </authorList>
    </citation>
    <scope>NUCLEOTIDE SEQUENCE</scope>
    <source>
        <strain evidence="6">Expedition CK06-06</strain>
    </source>
</reference>
<accession>X0TCI1</accession>
<evidence type="ECO:0000259" key="5">
    <source>
        <dbReference type="PROSITE" id="PS51379"/>
    </source>
</evidence>
<dbReference type="PROSITE" id="PS00198">
    <property type="entry name" value="4FE4S_FER_1"/>
    <property type="match status" value="1"/>
</dbReference>
<evidence type="ECO:0000256" key="2">
    <source>
        <dbReference type="ARBA" id="ARBA00023002"/>
    </source>
</evidence>
<dbReference type="AlphaFoldDB" id="X0TCI1"/>
<protein>
    <recommendedName>
        <fullName evidence="5">4Fe-4S ferredoxin-type domain-containing protein</fullName>
    </recommendedName>
</protein>
<organism evidence="6">
    <name type="scientific">marine sediment metagenome</name>
    <dbReference type="NCBI Taxonomy" id="412755"/>
    <lineage>
        <taxon>unclassified sequences</taxon>
        <taxon>metagenomes</taxon>
        <taxon>ecological metagenomes</taxon>
    </lineage>
</organism>
<feature type="non-terminal residue" evidence="6">
    <location>
        <position position="1"/>
    </location>
</feature>
<dbReference type="Pfam" id="PF12838">
    <property type="entry name" value="Fer4_7"/>
    <property type="match status" value="1"/>
</dbReference>
<evidence type="ECO:0000256" key="4">
    <source>
        <dbReference type="ARBA" id="ARBA00023014"/>
    </source>
</evidence>
<keyword evidence="4" id="KW-0411">Iron-sulfur</keyword>
<dbReference type="GO" id="GO:0016491">
    <property type="term" value="F:oxidoreductase activity"/>
    <property type="evidence" value="ECO:0007669"/>
    <property type="project" value="UniProtKB-KW"/>
</dbReference>
<dbReference type="Gene3D" id="3.30.70.20">
    <property type="match status" value="1"/>
</dbReference>
<feature type="domain" description="4Fe-4S ferredoxin-type" evidence="5">
    <location>
        <begin position="7"/>
        <end position="36"/>
    </location>
</feature>
<dbReference type="InterPro" id="IPR017896">
    <property type="entry name" value="4Fe4S_Fe-S-bd"/>
</dbReference>
<evidence type="ECO:0000256" key="3">
    <source>
        <dbReference type="ARBA" id="ARBA00023004"/>
    </source>
</evidence>
<comment type="caution">
    <text evidence="6">The sequence shown here is derived from an EMBL/GenBank/DDBJ whole genome shotgun (WGS) entry which is preliminary data.</text>
</comment>
<keyword evidence="1" id="KW-0479">Metal-binding</keyword>
<feature type="domain" description="4Fe-4S ferredoxin-type" evidence="5">
    <location>
        <begin position="41"/>
        <end position="70"/>
    </location>
</feature>
<keyword evidence="2" id="KW-0560">Oxidoreductase</keyword>
<dbReference type="InterPro" id="IPR003813">
    <property type="entry name" value="MvhD/FlpD"/>
</dbReference>
<dbReference type="SUPFAM" id="SSF54862">
    <property type="entry name" value="4Fe-4S ferredoxins"/>
    <property type="match status" value="1"/>
</dbReference>
<gene>
    <name evidence="6" type="ORF">S01H1_20973</name>
</gene>
<dbReference type="InterPro" id="IPR017900">
    <property type="entry name" value="4Fe4S_Fe_S_CS"/>
</dbReference>
<dbReference type="GO" id="GO:0051536">
    <property type="term" value="F:iron-sulfur cluster binding"/>
    <property type="evidence" value="ECO:0007669"/>
    <property type="project" value="UniProtKB-KW"/>
</dbReference>
<proteinExistence type="predicted"/>
<evidence type="ECO:0000256" key="1">
    <source>
        <dbReference type="ARBA" id="ARBA00022723"/>
    </source>
</evidence>
<dbReference type="PROSITE" id="PS51379">
    <property type="entry name" value="4FE4S_FER_2"/>
    <property type="match status" value="2"/>
</dbReference>
<evidence type="ECO:0000313" key="6">
    <source>
        <dbReference type="EMBL" id="GAF91223.1"/>
    </source>
</evidence>
<keyword evidence="3" id="KW-0408">Iron</keyword>
<sequence length="206" mass="23323">QIELDSYIPFVKENLCRGCGDCVTVCEYDACQLVQTNGDIFASHIDPEICRGCGTCVTFCPSSAIQPGRYTSDWLSFKFNNIDSKKRNIVVFSCNWNGADFEKVNASKYKNTNFIFIQTMCTGRIESTFILRAIEEGADGVLVVGCSADECHYEFGARRFAETYAKVKQLAHMLGYDKKCIEYETISDKNTDKFVEVVNNYARKFK</sequence>
<name>X0TCI1_9ZZZZ</name>
<dbReference type="Pfam" id="PF02662">
    <property type="entry name" value="FlpD"/>
    <property type="match status" value="1"/>
</dbReference>